<gene>
    <name evidence="2" type="ORF">DRV84_10765</name>
</gene>
<dbReference type="Pfam" id="PF13508">
    <property type="entry name" value="Acetyltransf_7"/>
    <property type="match status" value="1"/>
</dbReference>
<proteinExistence type="predicted"/>
<reference evidence="2 3" key="1">
    <citation type="journal article" date="2017" name="Int. J. Syst. Evol. Microbiol.">
        <title>Rhodosalinus sediminis gen. nov., sp. nov., isolated from marine saltern.</title>
        <authorList>
            <person name="Guo L.Y."/>
            <person name="Ling S.K."/>
            <person name="Li C.M."/>
            <person name="Chen G.J."/>
            <person name="Du Z.J."/>
        </authorList>
    </citation>
    <scope>NUCLEOTIDE SEQUENCE [LARGE SCALE GENOMIC DNA]</scope>
    <source>
        <strain evidence="2 3">WDN1C137</strain>
    </source>
</reference>
<dbReference type="OrthoDB" id="9797417at2"/>
<dbReference type="Proteomes" id="UP000257131">
    <property type="component" value="Unassembled WGS sequence"/>
</dbReference>
<dbReference type="InterPro" id="IPR016181">
    <property type="entry name" value="Acyl_CoA_acyltransferase"/>
</dbReference>
<protein>
    <submittedName>
        <fullName evidence="2">GNAT family N-acetyltransferase</fullName>
    </submittedName>
</protein>
<evidence type="ECO:0000313" key="2">
    <source>
        <dbReference type="EMBL" id="REC55933.1"/>
    </source>
</evidence>
<dbReference type="InterPro" id="IPR000182">
    <property type="entry name" value="GNAT_dom"/>
</dbReference>
<dbReference type="SUPFAM" id="SSF55729">
    <property type="entry name" value="Acyl-CoA N-acyltransferases (Nat)"/>
    <property type="match status" value="1"/>
</dbReference>
<dbReference type="PROSITE" id="PS51186">
    <property type="entry name" value="GNAT"/>
    <property type="match status" value="1"/>
</dbReference>
<accession>A0A3D9BQX9</accession>
<evidence type="ECO:0000259" key="1">
    <source>
        <dbReference type="PROSITE" id="PS51186"/>
    </source>
</evidence>
<sequence length="121" mass="13208">MPCLMSGAEAVAHCDRMIARGWVTVAEEAGTVQGFLAREGDFIHAFYVAGGATGRGLGRALLDRAKMERPALSLRSFAANGPALRFYRRAGFRRVAEGDGRDNDEGLPDLRLDWRREAGAR</sequence>
<dbReference type="GO" id="GO:0016747">
    <property type="term" value="F:acyltransferase activity, transferring groups other than amino-acyl groups"/>
    <property type="evidence" value="ECO:0007669"/>
    <property type="project" value="InterPro"/>
</dbReference>
<dbReference type="EMBL" id="QOHR01000015">
    <property type="protein sequence ID" value="REC55933.1"/>
    <property type="molecule type" value="Genomic_DNA"/>
</dbReference>
<keyword evidence="3" id="KW-1185">Reference proteome</keyword>
<name>A0A3D9BQX9_9RHOB</name>
<dbReference type="AlphaFoldDB" id="A0A3D9BQX9"/>
<feature type="domain" description="N-acetyltransferase" evidence="1">
    <location>
        <begin position="1"/>
        <end position="117"/>
    </location>
</feature>
<organism evidence="2 3">
    <name type="scientific">Rhodosalinus sediminis</name>
    <dbReference type="NCBI Taxonomy" id="1940533"/>
    <lineage>
        <taxon>Bacteria</taxon>
        <taxon>Pseudomonadati</taxon>
        <taxon>Pseudomonadota</taxon>
        <taxon>Alphaproteobacteria</taxon>
        <taxon>Rhodobacterales</taxon>
        <taxon>Paracoccaceae</taxon>
        <taxon>Rhodosalinus</taxon>
    </lineage>
</organism>
<dbReference type="Gene3D" id="3.40.630.30">
    <property type="match status" value="1"/>
</dbReference>
<comment type="caution">
    <text evidence="2">The sequence shown here is derived from an EMBL/GenBank/DDBJ whole genome shotgun (WGS) entry which is preliminary data.</text>
</comment>
<evidence type="ECO:0000313" key="3">
    <source>
        <dbReference type="Proteomes" id="UP000257131"/>
    </source>
</evidence>
<keyword evidence="2" id="KW-0808">Transferase</keyword>